<sequence length="178" mass="19243">MSTRKATNATKRPVEPETLNGSNTLPATIEIAEGQTLQLGELVAMSYQVSGLSVSAWNKMAEDKRDAQLQLTIESLKDAVAGGASLEDLKPQPSTASEEGGEEGEFKSVIVTQTLIVSAPGGDRRRAGFAFGPEPVELEWEDLGETDEDRKSVLEALRADPKLKIDGRMREVDEANEE</sequence>
<feature type="compositionally biased region" description="Polar residues" evidence="1">
    <location>
        <begin position="1"/>
        <end position="10"/>
    </location>
</feature>
<evidence type="ECO:0000256" key="1">
    <source>
        <dbReference type="SAM" id="MobiDB-lite"/>
    </source>
</evidence>
<dbReference type="AlphaFoldDB" id="A0AA92C5B0"/>
<dbReference type="RefSeq" id="WP_116493673.1">
    <property type="nucleotide sequence ID" value="NZ_QDFR01000001.1"/>
</dbReference>
<evidence type="ECO:0000313" key="3">
    <source>
        <dbReference type="Proteomes" id="UP000244335"/>
    </source>
</evidence>
<dbReference type="Proteomes" id="UP000244335">
    <property type="component" value="Unassembled WGS sequence"/>
</dbReference>
<reference evidence="2 3" key="1">
    <citation type="submission" date="2018-04" db="EMBL/GenBank/DDBJ databases">
        <authorList>
            <person name="Hagen T."/>
        </authorList>
    </citation>
    <scope>NUCLEOTIDE SEQUENCE [LARGE SCALE GENOMIC DNA]</scope>
    <source>
        <strain evidence="2 3">TPD7009</strain>
    </source>
</reference>
<dbReference type="EMBL" id="QDFR01000001">
    <property type="protein sequence ID" value="PVE56306.1"/>
    <property type="molecule type" value="Genomic_DNA"/>
</dbReference>
<feature type="region of interest" description="Disordered" evidence="1">
    <location>
        <begin position="1"/>
        <end position="25"/>
    </location>
</feature>
<feature type="region of interest" description="Disordered" evidence="1">
    <location>
        <begin position="83"/>
        <end position="107"/>
    </location>
</feature>
<comment type="caution">
    <text evidence="2">The sequence shown here is derived from an EMBL/GenBank/DDBJ whole genome shotgun (WGS) entry which is preliminary data.</text>
</comment>
<gene>
    <name evidence="2" type="ORF">DC430_00390</name>
</gene>
<protein>
    <submittedName>
        <fullName evidence="2">Uncharacterized protein</fullName>
    </submittedName>
</protein>
<proteinExistence type="predicted"/>
<name>A0AA92C5B0_RHIRH</name>
<evidence type="ECO:0000313" key="2">
    <source>
        <dbReference type="EMBL" id="PVE56306.1"/>
    </source>
</evidence>
<accession>A0AA92C5B0</accession>
<organism evidence="2 3">
    <name type="scientific">Rhizobium rhizogenes</name>
    <name type="common">Agrobacterium rhizogenes</name>
    <dbReference type="NCBI Taxonomy" id="359"/>
    <lineage>
        <taxon>Bacteria</taxon>
        <taxon>Pseudomonadati</taxon>
        <taxon>Pseudomonadota</taxon>
        <taxon>Alphaproteobacteria</taxon>
        <taxon>Hyphomicrobiales</taxon>
        <taxon>Rhizobiaceae</taxon>
        <taxon>Rhizobium/Agrobacterium group</taxon>
        <taxon>Rhizobium</taxon>
    </lineage>
</organism>